<reference evidence="3" key="1">
    <citation type="journal article" date="2019" name="Int. J. Syst. Evol. Microbiol.">
        <title>The Global Catalogue of Microorganisms (GCM) 10K type strain sequencing project: providing services to taxonomists for standard genome sequencing and annotation.</title>
        <authorList>
            <consortium name="The Broad Institute Genomics Platform"/>
            <consortium name="The Broad Institute Genome Sequencing Center for Infectious Disease"/>
            <person name="Wu L."/>
            <person name="Ma J."/>
        </authorList>
    </citation>
    <scope>NUCLEOTIDE SEQUENCE [LARGE SCALE GENOMIC DNA]</scope>
    <source>
        <strain evidence="3">KCTC 52141</strain>
    </source>
</reference>
<keyword evidence="3" id="KW-1185">Reference proteome</keyword>
<evidence type="ECO:0000313" key="3">
    <source>
        <dbReference type="Proteomes" id="UP001595548"/>
    </source>
</evidence>
<dbReference type="Proteomes" id="UP001595548">
    <property type="component" value="Unassembled WGS sequence"/>
</dbReference>
<organism evidence="2 3">
    <name type="scientific">Gilvimarinus japonicus</name>
    <dbReference type="NCBI Taxonomy" id="1796469"/>
    <lineage>
        <taxon>Bacteria</taxon>
        <taxon>Pseudomonadati</taxon>
        <taxon>Pseudomonadota</taxon>
        <taxon>Gammaproteobacteria</taxon>
        <taxon>Cellvibrionales</taxon>
        <taxon>Cellvibrionaceae</taxon>
        <taxon>Gilvimarinus</taxon>
    </lineage>
</organism>
<keyword evidence="1" id="KW-0732">Signal</keyword>
<feature type="signal peptide" evidence="1">
    <location>
        <begin position="1"/>
        <end position="22"/>
    </location>
</feature>
<gene>
    <name evidence="2" type="ORF">ACFOEB_02020</name>
</gene>
<dbReference type="RefSeq" id="WP_382414023.1">
    <property type="nucleotide sequence ID" value="NZ_AP031500.1"/>
</dbReference>
<name>A0ABV7HM84_9GAMM</name>
<evidence type="ECO:0000313" key="2">
    <source>
        <dbReference type="EMBL" id="MFC3153961.1"/>
    </source>
</evidence>
<evidence type="ECO:0000256" key="1">
    <source>
        <dbReference type="SAM" id="SignalP"/>
    </source>
</evidence>
<dbReference type="Pfam" id="PF16153">
    <property type="entry name" value="DUF4861"/>
    <property type="match status" value="1"/>
</dbReference>
<feature type="chain" id="PRO_5047381088" evidence="1">
    <location>
        <begin position="23"/>
        <end position="401"/>
    </location>
</feature>
<dbReference type="EMBL" id="JBHRTL010000003">
    <property type="protein sequence ID" value="MFC3153961.1"/>
    <property type="molecule type" value="Genomic_DNA"/>
</dbReference>
<comment type="caution">
    <text evidence="2">The sequence shown here is derived from an EMBL/GenBank/DDBJ whole genome shotgun (WGS) entry which is preliminary data.</text>
</comment>
<protein>
    <submittedName>
        <fullName evidence="2">DUF4861 family protein</fullName>
    </submittedName>
</protein>
<accession>A0ABV7HM84</accession>
<dbReference type="InterPro" id="IPR032342">
    <property type="entry name" value="DUF4861"/>
</dbReference>
<proteinExistence type="predicted"/>
<sequence length="401" mass="43581">MKRFIPTSLAVLAALIHSHSFAYPATENISHYTVGNPLDQPRQQVLAIPLKSAPQGDLLVTANGAEIPSQTTATELLVALELDAQKHTDIAVHQLINGKPELSYPKQTYAELAVRVGGQVDDKGHYSGGQYHPVSQMQLPPSHSIGNKLFKYEGFGWESEQVAYRYYFDHRGAVDIFGKVKDGLSLADTGLDGGDYHSLSDWGMDVLKVGPSLGIGAVGAWVDNALIKPDPVQNMTVSIADGTLQSSATVTHSGWSMGDKTLDLTTRYRIRAGSHLTRVDVTADALAQLATGIVKHGVQVLTYAPDDGKWGYIATFGNQSLNDDDLGMAVFFPMSAFDSFQTDAANELVVLNNQPQAVHYYFGAYWSAHPNGPQSADEFKSLLRNEIEQLNHPFTLTPSKP</sequence>